<dbReference type="EMBL" id="RQJP01000004">
    <property type="protein sequence ID" value="RRB12233.1"/>
    <property type="molecule type" value="Genomic_DNA"/>
</dbReference>
<evidence type="ECO:0000313" key="2">
    <source>
        <dbReference type="Proteomes" id="UP000274271"/>
    </source>
</evidence>
<keyword evidence="2" id="KW-1185">Reference proteome</keyword>
<reference evidence="1 2" key="1">
    <citation type="submission" date="2018-11" db="EMBL/GenBank/DDBJ databases">
        <authorList>
            <person name="Zhou Z."/>
            <person name="Wang G."/>
        </authorList>
    </citation>
    <scope>NUCLEOTIDE SEQUENCE [LARGE SCALE GENOMIC DNA]</scope>
    <source>
        <strain evidence="1 2">KCTC42998</strain>
    </source>
</reference>
<organism evidence="1 2">
    <name type="scientific">Larkinella knui</name>
    <dbReference type="NCBI Taxonomy" id="2025310"/>
    <lineage>
        <taxon>Bacteria</taxon>
        <taxon>Pseudomonadati</taxon>
        <taxon>Bacteroidota</taxon>
        <taxon>Cytophagia</taxon>
        <taxon>Cytophagales</taxon>
        <taxon>Spirosomataceae</taxon>
        <taxon>Larkinella</taxon>
    </lineage>
</organism>
<dbReference type="Proteomes" id="UP000274271">
    <property type="component" value="Unassembled WGS sequence"/>
</dbReference>
<dbReference type="RefSeq" id="WP_124908188.1">
    <property type="nucleotide sequence ID" value="NZ_RQJP01000004.1"/>
</dbReference>
<proteinExistence type="predicted"/>
<evidence type="ECO:0000313" key="1">
    <source>
        <dbReference type="EMBL" id="RRB12233.1"/>
    </source>
</evidence>
<accession>A0A3P1CFU8</accession>
<comment type="caution">
    <text evidence="1">The sequence shown here is derived from an EMBL/GenBank/DDBJ whole genome shotgun (WGS) entry which is preliminary data.</text>
</comment>
<protein>
    <submittedName>
        <fullName evidence="1">Uncharacterized protein</fullName>
    </submittedName>
</protein>
<dbReference type="AlphaFoldDB" id="A0A3P1CFU8"/>
<sequence length="101" mass="11439">MDTTIEKIYKRVRQLWNDEYELNPGHRVIQSVEMTANGRVKVELLDFQFFLSVEDEHLTTALGVIPHVEAPSEETMNAIVVHVAELVKNLTGDLPVEVIPA</sequence>
<name>A0A3P1CFU8_9BACT</name>
<dbReference type="OrthoDB" id="959886at2"/>
<gene>
    <name evidence="1" type="ORF">EHT87_18680</name>
</gene>